<dbReference type="SUPFAM" id="SSF53335">
    <property type="entry name" value="S-adenosyl-L-methionine-dependent methyltransferases"/>
    <property type="match status" value="1"/>
</dbReference>
<dbReference type="EMBL" id="BAAAQY010000001">
    <property type="protein sequence ID" value="GAA2224019.1"/>
    <property type="molecule type" value="Genomic_DNA"/>
</dbReference>
<protein>
    <submittedName>
        <fullName evidence="5">Class I SAM-dependent methyltransferase</fullName>
    </submittedName>
</protein>
<dbReference type="Proteomes" id="UP001500929">
    <property type="component" value="Unassembled WGS sequence"/>
</dbReference>
<dbReference type="Gene3D" id="3.40.50.150">
    <property type="entry name" value="Vaccinia Virus protein VP39"/>
    <property type="match status" value="1"/>
</dbReference>
<dbReference type="PANTHER" id="PTHR44942">
    <property type="entry name" value="METHYLTRANSF_11 DOMAIN-CONTAINING PROTEIN"/>
    <property type="match status" value="1"/>
</dbReference>
<dbReference type="PROSITE" id="PS01131">
    <property type="entry name" value="RRNA_A_DIMETH"/>
    <property type="match status" value="1"/>
</dbReference>
<reference evidence="5 6" key="1">
    <citation type="journal article" date="2019" name="Int. J. Syst. Evol. Microbiol.">
        <title>The Global Catalogue of Microorganisms (GCM) 10K type strain sequencing project: providing services to taxonomists for standard genome sequencing and annotation.</title>
        <authorList>
            <consortium name="The Broad Institute Genomics Platform"/>
            <consortium name="The Broad Institute Genome Sequencing Center for Infectious Disease"/>
            <person name="Wu L."/>
            <person name="Ma J."/>
        </authorList>
    </citation>
    <scope>NUCLEOTIDE SEQUENCE [LARGE SCALE GENOMIC DNA]</scope>
    <source>
        <strain evidence="5 6">JCM 16117</strain>
    </source>
</reference>
<evidence type="ECO:0000256" key="1">
    <source>
        <dbReference type="ARBA" id="ARBA00008361"/>
    </source>
</evidence>
<gene>
    <name evidence="5" type="ORF">GCM10009851_04130</name>
</gene>
<feature type="domain" description="Methyltransferase type 11" evidence="4">
    <location>
        <begin position="61"/>
        <end position="150"/>
    </location>
</feature>
<dbReference type="PANTHER" id="PTHR44942:SF4">
    <property type="entry name" value="METHYLTRANSFERASE TYPE 11 DOMAIN-CONTAINING PROTEIN"/>
    <property type="match status" value="1"/>
</dbReference>
<keyword evidence="3" id="KW-0808">Transferase</keyword>
<dbReference type="InterPro" id="IPR051052">
    <property type="entry name" value="Diverse_substrate_MTase"/>
</dbReference>
<keyword evidence="2 5" id="KW-0489">Methyltransferase</keyword>
<dbReference type="InterPro" id="IPR013216">
    <property type="entry name" value="Methyltransf_11"/>
</dbReference>
<evidence type="ECO:0000313" key="5">
    <source>
        <dbReference type="EMBL" id="GAA2224019.1"/>
    </source>
</evidence>
<proteinExistence type="inferred from homology"/>
<evidence type="ECO:0000256" key="3">
    <source>
        <dbReference type="ARBA" id="ARBA00022679"/>
    </source>
</evidence>
<comment type="caution">
    <text evidence="5">The sequence shown here is derived from an EMBL/GenBank/DDBJ whole genome shotgun (WGS) entry which is preliminary data.</text>
</comment>
<dbReference type="InterPro" id="IPR020596">
    <property type="entry name" value="rRNA_Ade_Mease_Trfase_CS"/>
</dbReference>
<name>A0ABN3D914_9MICO</name>
<dbReference type="InterPro" id="IPR029063">
    <property type="entry name" value="SAM-dependent_MTases_sf"/>
</dbReference>
<comment type="similarity">
    <text evidence="1">Belongs to the methyltransferase superfamily.</text>
</comment>
<evidence type="ECO:0000313" key="6">
    <source>
        <dbReference type="Proteomes" id="UP001500929"/>
    </source>
</evidence>
<evidence type="ECO:0000259" key="4">
    <source>
        <dbReference type="Pfam" id="PF08241"/>
    </source>
</evidence>
<dbReference type="CDD" id="cd02440">
    <property type="entry name" value="AdoMet_MTases"/>
    <property type="match status" value="1"/>
</dbReference>
<dbReference type="Pfam" id="PF08241">
    <property type="entry name" value="Methyltransf_11"/>
    <property type="match status" value="1"/>
</dbReference>
<accession>A0ABN3D914</accession>
<keyword evidence="6" id="KW-1185">Reference proteome</keyword>
<organism evidence="5 6">
    <name type="scientific">Herbiconiux moechotypicola</name>
    <dbReference type="NCBI Taxonomy" id="637393"/>
    <lineage>
        <taxon>Bacteria</taxon>
        <taxon>Bacillati</taxon>
        <taxon>Actinomycetota</taxon>
        <taxon>Actinomycetes</taxon>
        <taxon>Micrococcales</taxon>
        <taxon>Microbacteriaceae</taxon>
        <taxon>Herbiconiux</taxon>
    </lineage>
</organism>
<evidence type="ECO:0000256" key="2">
    <source>
        <dbReference type="ARBA" id="ARBA00022603"/>
    </source>
</evidence>
<dbReference type="RefSeq" id="WP_259477651.1">
    <property type="nucleotide sequence ID" value="NZ_BAAAQY010000001.1"/>
</dbReference>
<dbReference type="GO" id="GO:0008168">
    <property type="term" value="F:methyltransferase activity"/>
    <property type="evidence" value="ECO:0007669"/>
    <property type="project" value="UniProtKB-KW"/>
</dbReference>
<sequence>MKDRRLAQSFGAEAAAYEQGRPGYPADAVQWILAATSPDELAPAHGQGSNHPGAAGRVEVVDLGAGTGKFTRALVSEGAEVTAVEPDPQMRERLAVALPEVTTLAGTAESIPLGAASADLVTMAQAWHWVDPVAASAEIARVLRPGGVLALVWNVRDHRVPWVQALTEVIGASIAEEFDTVHPPLGDPLVRDAFAEFDWRFPLDRDGMHALVASRSSVIALDPPARHELADRLDKLLDAHPALAGRTGYELPYRTRVTLARRP</sequence>
<dbReference type="GO" id="GO:0032259">
    <property type="term" value="P:methylation"/>
    <property type="evidence" value="ECO:0007669"/>
    <property type="project" value="UniProtKB-KW"/>
</dbReference>